<dbReference type="OrthoDB" id="5121599at2"/>
<dbReference type="Pfam" id="PF00089">
    <property type="entry name" value="Trypsin"/>
    <property type="match status" value="1"/>
</dbReference>
<reference evidence="4 5" key="1">
    <citation type="submission" date="2018-10" db="EMBL/GenBank/DDBJ databases">
        <title>Sequencing the genomes of 1000 actinobacteria strains.</title>
        <authorList>
            <person name="Klenk H.-P."/>
        </authorList>
    </citation>
    <scope>NUCLEOTIDE SEQUENCE [LARGE SCALE GENOMIC DNA]</scope>
    <source>
        <strain evidence="4 5">DSM 17894</strain>
    </source>
</reference>
<sequence>MRRSHAVPLALASLALVAAGLLAPQSASADAAAATAAAPAAADGAPPGTPTAHSFDGTPTVGAIFRGPLADGHECSGSVIASPTDDLVLTAAHCVYGDTSAWSFVPGYVDGRAPYGVWKISAAYVDPAWQKEGDTQSDYAILRIAPQTIDGRARRIQQLTGANLLGTAPRAGTTITDPAYNAGVDDQPITCTAKVYYTDGYPGFNCSNYQGGVSGSPFLAAGPHGTHVVVGLIAGLHQGGCFDYTSYSPRLTTRVYATYLRAVLHARPDTVVPPGSDGC</sequence>
<keyword evidence="1 2" id="KW-0732">Signal</keyword>
<evidence type="ECO:0000313" key="5">
    <source>
        <dbReference type="Proteomes" id="UP000280008"/>
    </source>
</evidence>
<organism evidence="4 5">
    <name type="scientific">Frondihabitans australicus</name>
    <dbReference type="NCBI Taxonomy" id="386892"/>
    <lineage>
        <taxon>Bacteria</taxon>
        <taxon>Bacillati</taxon>
        <taxon>Actinomycetota</taxon>
        <taxon>Actinomycetes</taxon>
        <taxon>Micrococcales</taxon>
        <taxon>Microbacteriaceae</taxon>
        <taxon>Frondihabitans</taxon>
    </lineage>
</organism>
<dbReference type="InterPro" id="IPR043504">
    <property type="entry name" value="Peptidase_S1_PA_chymotrypsin"/>
</dbReference>
<keyword evidence="5" id="KW-1185">Reference proteome</keyword>
<dbReference type="SUPFAM" id="SSF50494">
    <property type="entry name" value="Trypsin-like serine proteases"/>
    <property type="match status" value="1"/>
</dbReference>
<dbReference type="GO" id="GO:0006508">
    <property type="term" value="P:proteolysis"/>
    <property type="evidence" value="ECO:0007669"/>
    <property type="project" value="InterPro"/>
</dbReference>
<dbReference type="RefSeq" id="WP_121371445.1">
    <property type="nucleotide sequence ID" value="NZ_RBKS01000001.1"/>
</dbReference>
<dbReference type="InterPro" id="IPR050966">
    <property type="entry name" value="Glutamyl_endopeptidase"/>
</dbReference>
<name>A0A495IMX3_9MICO</name>
<accession>A0A495IMX3</accession>
<evidence type="ECO:0000256" key="1">
    <source>
        <dbReference type="ARBA" id="ARBA00022729"/>
    </source>
</evidence>
<evidence type="ECO:0000256" key="2">
    <source>
        <dbReference type="SAM" id="SignalP"/>
    </source>
</evidence>
<dbReference type="Proteomes" id="UP000280008">
    <property type="component" value="Unassembled WGS sequence"/>
</dbReference>
<dbReference type="AlphaFoldDB" id="A0A495IMX3"/>
<dbReference type="PANTHER" id="PTHR15462">
    <property type="entry name" value="SERINE PROTEASE"/>
    <property type="match status" value="1"/>
</dbReference>
<feature type="signal peptide" evidence="2">
    <location>
        <begin position="1"/>
        <end position="29"/>
    </location>
</feature>
<evidence type="ECO:0000259" key="3">
    <source>
        <dbReference type="PROSITE" id="PS50240"/>
    </source>
</evidence>
<dbReference type="EMBL" id="RBKS01000001">
    <property type="protein sequence ID" value="RKR76475.1"/>
    <property type="molecule type" value="Genomic_DNA"/>
</dbReference>
<dbReference type="InterPro" id="IPR018114">
    <property type="entry name" value="TRYPSIN_HIS"/>
</dbReference>
<comment type="caution">
    <text evidence="4">The sequence shown here is derived from an EMBL/GenBank/DDBJ whole genome shotgun (WGS) entry which is preliminary data.</text>
</comment>
<dbReference type="InterPro" id="IPR001254">
    <property type="entry name" value="Trypsin_dom"/>
</dbReference>
<gene>
    <name evidence="4" type="ORF">C8E83_3651</name>
</gene>
<proteinExistence type="predicted"/>
<dbReference type="PROSITE" id="PS50240">
    <property type="entry name" value="TRYPSIN_DOM"/>
    <property type="match status" value="1"/>
</dbReference>
<dbReference type="PROSITE" id="PS00134">
    <property type="entry name" value="TRYPSIN_HIS"/>
    <property type="match status" value="1"/>
</dbReference>
<dbReference type="GO" id="GO:0004252">
    <property type="term" value="F:serine-type endopeptidase activity"/>
    <property type="evidence" value="ECO:0007669"/>
    <property type="project" value="InterPro"/>
</dbReference>
<protein>
    <submittedName>
        <fullName evidence="4">V8-like Glu-specific endopeptidase</fullName>
    </submittedName>
</protein>
<dbReference type="InterPro" id="IPR009003">
    <property type="entry name" value="Peptidase_S1_PA"/>
</dbReference>
<feature type="domain" description="Peptidase S1" evidence="3">
    <location>
        <begin position="41"/>
        <end position="265"/>
    </location>
</feature>
<feature type="chain" id="PRO_5019751079" evidence="2">
    <location>
        <begin position="30"/>
        <end position="279"/>
    </location>
</feature>
<dbReference type="Gene3D" id="2.40.10.10">
    <property type="entry name" value="Trypsin-like serine proteases"/>
    <property type="match status" value="1"/>
</dbReference>
<evidence type="ECO:0000313" key="4">
    <source>
        <dbReference type="EMBL" id="RKR76475.1"/>
    </source>
</evidence>